<feature type="repeat" description="Lumazine-binding" evidence="3">
    <location>
        <begin position="96"/>
        <end position="208"/>
    </location>
</feature>
<dbReference type="AlphaFoldDB" id="A0A654KFX8"/>
<dbReference type="NCBIfam" id="TIGR00187">
    <property type="entry name" value="ribE"/>
    <property type="match status" value="1"/>
</dbReference>
<dbReference type="PIRSF" id="PIRSF000498">
    <property type="entry name" value="Riboflavin_syn_A"/>
    <property type="match status" value="1"/>
</dbReference>
<evidence type="ECO:0000313" key="6">
    <source>
        <dbReference type="Proteomes" id="UP000007472"/>
    </source>
</evidence>
<keyword evidence="1" id="KW-0677">Repeat</keyword>
<sequence>MFTGIIQTVGNIESVSNLEVGVRLRIAKGNLDMSKFKIGDSIAVNGACMTIVNLDDAGFEVDVSAESLSKTCGLDEVGYANLEGAMRLGDTLDGHLVSGHVDGVGRVMSISKEGESHVIEVLIPKELAIFMAYKGSVAIDGVSMTINNVTDAFSPEDPHSDDMISEGCIISLNVIPYTFQNTTLQYLKGGDKVNIEIDTIARYVRRIVDSRN</sequence>
<dbReference type="NCBIfam" id="NF006767">
    <property type="entry name" value="PRK09289.1"/>
    <property type="match status" value="1"/>
</dbReference>
<evidence type="ECO:0000256" key="3">
    <source>
        <dbReference type="PROSITE-ProRule" id="PRU00524"/>
    </source>
</evidence>
<dbReference type="Gene3D" id="2.40.30.20">
    <property type="match status" value="2"/>
</dbReference>
<dbReference type="CDD" id="cd00402">
    <property type="entry name" value="Riboflavin_synthase_like"/>
    <property type="match status" value="1"/>
</dbReference>
<dbReference type="Pfam" id="PF00677">
    <property type="entry name" value="Lum_binding"/>
    <property type="match status" value="2"/>
</dbReference>
<dbReference type="InterPro" id="IPR023366">
    <property type="entry name" value="ATP_synth_asu-like_sf"/>
</dbReference>
<organism evidence="5 6">
    <name type="scientific">Taylorella equigenitalis (strain MCE9)</name>
    <dbReference type="NCBI Taxonomy" id="937774"/>
    <lineage>
        <taxon>Bacteria</taxon>
        <taxon>Pseudomonadati</taxon>
        <taxon>Pseudomonadota</taxon>
        <taxon>Betaproteobacteria</taxon>
        <taxon>Burkholderiales</taxon>
        <taxon>Alcaligenaceae</taxon>
        <taxon>Taylorella</taxon>
    </lineage>
</organism>
<dbReference type="Proteomes" id="UP000007472">
    <property type="component" value="Chromosome"/>
</dbReference>
<accession>A0A654KFX8</accession>
<feature type="repeat" description="Lumazine-binding" evidence="3">
    <location>
        <begin position="1"/>
        <end position="95"/>
    </location>
</feature>
<dbReference type="PROSITE" id="PS51177">
    <property type="entry name" value="LUMAZINE_BIND"/>
    <property type="match status" value="2"/>
</dbReference>
<dbReference type="InterPro" id="IPR001783">
    <property type="entry name" value="Lumazine-bd"/>
</dbReference>
<dbReference type="PANTHER" id="PTHR21098:SF0">
    <property type="entry name" value="RIBOFLAVIN SYNTHASE"/>
    <property type="match status" value="1"/>
</dbReference>
<keyword evidence="5" id="KW-0808">Transferase</keyword>
<reference evidence="5 6" key="1">
    <citation type="journal article" date="2011" name="J. Bacteriol.">
        <title>Genome sequence of Taylorella equigenitalis MCE9, the causative agent of contagious equine metritis.</title>
        <authorList>
            <person name="Hebert L."/>
            <person name="Moumen B."/>
            <person name="Duquesne F."/>
            <person name="Breuil M.F."/>
            <person name="Laugier C."/>
            <person name="Batto J.M."/>
            <person name="Renault P."/>
            <person name="Petry S."/>
        </authorList>
    </citation>
    <scope>NUCLEOTIDE SEQUENCE [LARGE SCALE GENOMIC DNA]</scope>
    <source>
        <strain evidence="5 6">MCE9</strain>
    </source>
</reference>
<dbReference type="GO" id="GO:0009231">
    <property type="term" value="P:riboflavin biosynthetic process"/>
    <property type="evidence" value="ECO:0007669"/>
    <property type="project" value="TreeGrafter"/>
</dbReference>
<evidence type="ECO:0000313" key="5">
    <source>
        <dbReference type="EMBL" id="ADU91332.1"/>
    </source>
</evidence>
<dbReference type="PANTHER" id="PTHR21098">
    <property type="entry name" value="RIBOFLAVIN SYNTHASE ALPHA CHAIN"/>
    <property type="match status" value="1"/>
</dbReference>
<dbReference type="InterPro" id="IPR026017">
    <property type="entry name" value="Lumazine-bd_dom"/>
</dbReference>
<feature type="domain" description="Lumazine-binding" evidence="4">
    <location>
        <begin position="96"/>
        <end position="208"/>
    </location>
</feature>
<proteinExistence type="predicted"/>
<name>A0A654KFX8_TAYEM</name>
<dbReference type="EMBL" id="CP002456">
    <property type="protein sequence ID" value="ADU91332.1"/>
    <property type="molecule type" value="Genomic_DNA"/>
</dbReference>
<protein>
    <recommendedName>
        <fullName evidence="2">Riboflavin synthase</fullName>
        <ecNumber evidence="2">2.5.1.9</ecNumber>
    </recommendedName>
</protein>
<evidence type="ECO:0000259" key="4">
    <source>
        <dbReference type="PROSITE" id="PS51177"/>
    </source>
</evidence>
<feature type="domain" description="Lumazine-binding" evidence="4">
    <location>
        <begin position="1"/>
        <end position="95"/>
    </location>
</feature>
<dbReference type="KEGG" id="teq:TEQUI_0388"/>
<dbReference type="EC" id="2.5.1.9" evidence="2"/>
<evidence type="ECO:0000256" key="1">
    <source>
        <dbReference type="ARBA" id="ARBA00022737"/>
    </source>
</evidence>
<gene>
    <name evidence="5" type="ordered locus">TEQUI_0388</name>
</gene>
<evidence type="ECO:0000256" key="2">
    <source>
        <dbReference type="NCBIfam" id="TIGR00187"/>
    </source>
</evidence>
<dbReference type="SUPFAM" id="SSF63380">
    <property type="entry name" value="Riboflavin synthase domain-like"/>
    <property type="match status" value="2"/>
</dbReference>
<dbReference type="GO" id="GO:0004746">
    <property type="term" value="F:riboflavin synthase activity"/>
    <property type="evidence" value="ECO:0007669"/>
    <property type="project" value="UniProtKB-UniRule"/>
</dbReference>
<dbReference type="InterPro" id="IPR017938">
    <property type="entry name" value="Riboflavin_synthase-like_b-brl"/>
</dbReference>